<protein>
    <recommendedName>
        <fullName evidence="4">Transposase</fullName>
    </recommendedName>
</protein>
<organism evidence="1 3">
    <name type="scientific">Mesorhizobium hawassense</name>
    <dbReference type="NCBI Taxonomy" id="1209954"/>
    <lineage>
        <taxon>Bacteria</taxon>
        <taxon>Pseudomonadati</taxon>
        <taxon>Pseudomonadota</taxon>
        <taxon>Alphaproteobacteria</taxon>
        <taxon>Hyphomicrobiales</taxon>
        <taxon>Phyllobacteriaceae</taxon>
        <taxon>Mesorhizobium</taxon>
    </lineage>
</organism>
<dbReference type="Proteomes" id="UP000251558">
    <property type="component" value="Unassembled WGS sequence"/>
</dbReference>
<dbReference type="EMBL" id="QMBP01000019">
    <property type="protein sequence ID" value="RAZ85458.1"/>
    <property type="molecule type" value="Genomic_DNA"/>
</dbReference>
<reference evidence="1" key="2">
    <citation type="submission" date="2018-06" db="EMBL/GenBank/DDBJ databases">
        <authorList>
            <person name="Zhirakovskaya E."/>
        </authorList>
    </citation>
    <scope>NUCLEOTIDE SEQUENCE [LARGE SCALE GENOMIC DNA]</scope>
    <source>
        <strain evidence="1">AC99b</strain>
    </source>
</reference>
<accession>A0A330HCS9</accession>
<proteinExistence type="predicted"/>
<keyword evidence="3" id="KW-1185">Reference proteome</keyword>
<reference evidence="3" key="1">
    <citation type="submission" date="2018-06" db="EMBL/GenBank/DDBJ databases">
        <authorList>
            <person name="Helene L.C."/>
            <person name="Dall'Agnol R."/>
            <person name="Delamuta J.R."/>
            <person name="Hungria M."/>
        </authorList>
    </citation>
    <scope>NUCLEOTIDE SEQUENCE [LARGE SCALE GENOMIC DNA]</scope>
    <source>
        <strain evidence="3">AC99b</strain>
    </source>
</reference>
<dbReference type="EMBL" id="QMBP01000003">
    <property type="protein sequence ID" value="RAZ91619.1"/>
    <property type="molecule type" value="Genomic_DNA"/>
</dbReference>
<feature type="non-terminal residue" evidence="1">
    <location>
        <position position="1"/>
    </location>
</feature>
<sequence>QEERVVARDNTVAFARLRLQLPQSPIRHHFVKATVKVRQYTDGTLAIFHGPRRIATYTSDGAPILDGCSIGRAA</sequence>
<evidence type="ECO:0000313" key="1">
    <source>
        <dbReference type="EMBL" id="RAZ85458.1"/>
    </source>
</evidence>
<reference evidence="1 3" key="3">
    <citation type="submission" date="2018-07" db="EMBL/GenBank/DDBJ databases">
        <title>Diversity of Mesorhizobium strains in Brazil.</title>
        <authorList>
            <person name="Helene L.C.F."/>
            <person name="Dall'Agnol R."/>
            <person name="Delamuta J.R.M."/>
            <person name="Hungria M."/>
        </authorList>
    </citation>
    <scope>NUCLEOTIDE SEQUENCE [LARGE SCALE GENOMIC DNA]</scope>
    <source>
        <strain evidence="1 3">AC99b</strain>
    </source>
</reference>
<evidence type="ECO:0000313" key="3">
    <source>
        <dbReference type="Proteomes" id="UP000251558"/>
    </source>
</evidence>
<dbReference type="AlphaFoldDB" id="A0A330HCS9"/>
<evidence type="ECO:0000313" key="2">
    <source>
        <dbReference type="EMBL" id="RAZ91619.1"/>
    </source>
</evidence>
<gene>
    <name evidence="2" type="ORF">DPM33_10210</name>
    <name evidence="1" type="ORF">DPM33_28710</name>
</gene>
<comment type="caution">
    <text evidence="1">The sequence shown here is derived from an EMBL/GenBank/DDBJ whole genome shotgun (WGS) entry which is preliminary data.</text>
</comment>
<evidence type="ECO:0008006" key="4">
    <source>
        <dbReference type="Google" id="ProtNLM"/>
    </source>
</evidence>
<name>A0A330HCS9_9HYPH</name>
<dbReference type="OrthoDB" id="7319221at2"/>